<sequence length="716" mass="79954">MFTSYTTCKHHDLLLANSFLCHHPHKFVPVLIGPKDWEDYALGKDGVGRYRIHNLPQCFSCSGLYELAISKIPTEGHKSREPPLDTIVVVYLGHSDNVRARLQSYGRAGSHLERGNLSVCVNNYKDLCLVKGPGLFKEAFSKGYSILFRWAPMTDKEEAKKIESKLLDTFDYPWNTRANGTSRRDDVLKISSTITGQPIPKVLNNLQEWKQLTFNKKVGIMIGESVPPDKLGSSNYLQHYLIPLVRKGSTIQPRPNEGGEVLNSGYDICGVTDADGSICRRKPVLRNKRCLLHKGKWIILNGHITSKEASSSKDSSSLVHLPIEDTSRFMELPCNGTQQCEKVREISPTENPNTMDESKDVEHDHSEENHICGVLLSDGNVCRSKPLQGRKRCEDHKGMRVTGIVSMATKGCLAKEISPTENFNTKDESEDVKHDHSEENHICGVLLSDGDVCRSKPLQGRKRCEDHKGMRVTGIVSMETKGCLTKEISSELDPSEKYKICGVLLGDGNVCQSKPFQGRKRCEDHEGMRVTGSISLTTGECSTKGIPSATKLDPCEEYQICGVFFEDGNVCRSKPFSGRKRCEDHKGMRVNGIIPRTAKEFTTTNITPFGELGPCEGSQICGVLLGDGNVCRSRPSRGRERCEDHKGMRVNSIVSRTIRECSITNVSSRAATYHFQEYKRCGVSLANGNVCQRMPVQGRQRCEVHKGQRIRRVTYD</sequence>
<evidence type="ECO:0000313" key="1">
    <source>
        <dbReference type="EMBL" id="KAH7677052.1"/>
    </source>
</evidence>
<organism evidence="1 2">
    <name type="scientific">Dioscorea alata</name>
    <name type="common">Purple yam</name>
    <dbReference type="NCBI Taxonomy" id="55571"/>
    <lineage>
        <taxon>Eukaryota</taxon>
        <taxon>Viridiplantae</taxon>
        <taxon>Streptophyta</taxon>
        <taxon>Embryophyta</taxon>
        <taxon>Tracheophyta</taxon>
        <taxon>Spermatophyta</taxon>
        <taxon>Magnoliopsida</taxon>
        <taxon>Liliopsida</taxon>
        <taxon>Dioscoreales</taxon>
        <taxon>Dioscoreaceae</taxon>
        <taxon>Dioscorea</taxon>
    </lineage>
</organism>
<dbReference type="Proteomes" id="UP000827976">
    <property type="component" value="Chromosome 7"/>
</dbReference>
<evidence type="ECO:0000313" key="2">
    <source>
        <dbReference type="Proteomes" id="UP000827976"/>
    </source>
</evidence>
<proteinExistence type="predicted"/>
<gene>
    <name evidence="1" type="ORF">IHE45_07G056400</name>
</gene>
<comment type="caution">
    <text evidence="1">The sequence shown here is derived from an EMBL/GenBank/DDBJ whole genome shotgun (WGS) entry which is preliminary data.</text>
</comment>
<protein>
    <submittedName>
        <fullName evidence="1">Uncharacterized protein</fullName>
    </submittedName>
</protein>
<reference evidence="2" key="1">
    <citation type="journal article" date="2022" name="Nat. Commun.">
        <title>Chromosome evolution and the genetic basis of agronomically important traits in greater yam.</title>
        <authorList>
            <person name="Bredeson J.V."/>
            <person name="Lyons J.B."/>
            <person name="Oniyinde I.O."/>
            <person name="Okereke N.R."/>
            <person name="Kolade O."/>
            <person name="Nnabue I."/>
            <person name="Nwadili C.O."/>
            <person name="Hribova E."/>
            <person name="Parker M."/>
            <person name="Nwogha J."/>
            <person name="Shu S."/>
            <person name="Carlson J."/>
            <person name="Kariba R."/>
            <person name="Muthemba S."/>
            <person name="Knop K."/>
            <person name="Barton G.J."/>
            <person name="Sherwood A.V."/>
            <person name="Lopez-Montes A."/>
            <person name="Asiedu R."/>
            <person name="Jamnadass R."/>
            <person name="Muchugi A."/>
            <person name="Goodstein D."/>
            <person name="Egesi C.N."/>
            <person name="Featherston J."/>
            <person name="Asfaw A."/>
            <person name="Simpson G.G."/>
            <person name="Dolezel J."/>
            <person name="Hendre P.S."/>
            <person name="Van Deynze A."/>
            <person name="Kumar P.L."/>
            <person name="Obidiegwu J.E."/>
            <person name="Bhattacharjee R."/>
            <person name="Rokhsar D.S."/>
        </authorList>
    </citation>
    <scope>NUCLEOTIDE SEQUENCE [LARGE SCALE GENOMIC DNA]</scope>
    <source>
        <strain evidence="2">cv. TDa95/00328</strain>
    </source>
</reference>
<dbReference type="EMBL" id="CM037017">
    <property type="protein sequence ID" value="KAH7677052.1"/>
    <property type="molecule type" value="Genomic_DNA"/>
</dbReference>
<keyword evidence="2" id="KW-1185">Reference proteome</keyword>
<name>A0ACB7VR35_DIOAL</name>
<accession>A0ACB7VR35</accession>